<evidence type="ECO:0000256" key="1">
    <source>
        <dbReference type="SAM" id="MobiDB-lite"/>
    </source>
</evidence>
<dbReference type="AlphaFoldDB" id="A0A967AYZ7"/>
<feature type="compositionally biased region" description="Polar residues" evidence="1">
    <location>
        <begin position="73"/>
        <end position="84"/>
    </location>
</feature>
<sequence>MATFDDAQIHQQIDALVQEERTLREKLGRGEITAAEERQRLQAAETTLDRLWDLLRRRDARREFGENPDDATEQSATVVEGYQQ</sequence>
<dbReference type="EMBL" id="JAAOIV010000002">
    <property type="protein sequence ID" value="NHN54999.1"/>
    <property type="molecule type" value="Genomic_DNA"/>
</dbReference>
<dbReference type="RefSeq" id="WP_166193664.1">
    <property type="nucleotide sequence ID" value="NZ_JAAOIV010000002.1"/>
</dbReference>
<gene>
    <name evidence="2" type="ORF">G9U51_04260</name>
</gene>
<dbReference type="InterPro" id="IPR020311">
    <property type="entry name" value="Uncharacterised_Rv0898c"/>
</dbReference>
<dbReference type="Pfam" id="PF10944">
    <property type="entry name" value="DUF2630"/>
    <property type="match status" value="1"/>
</dbReference>
<proteinExistence type="predicted"/>
<keyword evidence="3" id="KW-1185">Reference proteome</keyword>
<dbReference type="Proteomes" id="UP000744769">
    <property type="component" value="Unassembled WGS sequence"/>
</dbReference>
<protein>
    <submittedName>
        <fullName evidence="2">DUF2630 family protein</fullName>
    </submittedName>
</protein>
<evidence type="ECO:0000313" key="3">
    <source>
        <dbReference type="Proteomes" id="UP000744769"/>
    </source>
</evidence>
<reference evidence="2" key="1">
    <citation type="submission" date="2020-03" db="EMBL/GenBank/DDBJ databases">
        <title>Draft sequencing of Calidifontibacter sp. DB0510.</title>
        <authorList>
            <person name="Kim D.-U."/>
        </authorList>
    </citation>
    <scope>NUCLEOTIDE SEQUENCE</scope>
    <source>
        <strain evidence="2">DB0510</strain>
    </source>
</reference>
<organism evidence="2 3">
    <name type="scientific">Metallococcus carri</name>
    <dbReference type="NCBI Taxonomy" id="1656884"/>
    <lineage>
        <taxon>Bacteria</taxon>
        <taxon>Bacillati</taxon>
        <taxon>Actinomycetota</taxon>
        <taxon>Actinomycetes</taxon>
        <taxon>Micrococcales</taxon>
        <taxon>Dermacoccaceae</taxon>
        <taxon>Metallococcus</taxon>
    </lineage>
</organism>
<evidence type="ECO:0000313" key="2">
    <source>
        <dbReference type="EMBL" id="NHN54999.1"/>
    </source>
</evidence>
<accession>A0A967AYZ7</accession>
<feature type="region of interest" description="Disordered" evidence="1">
    <location>
        <begin position="62"/>
        <end position="84"/>
    </location>
</feature>
<comment type="caution">
    <text evidence="2">The sequence shown here is derived from an EMBL/GenBank/DDBJ whole genome shotgun (WGS) entry which is preliminary data.</text>
</comment>
<name>A0A967AYZ7_9MICO</name>